<proteinExistence type="inferred from homology"/>
<gene>
    <name evidence="3" type="ORF">P7I04_12340</name>
</gene>
<dbReference type="RefSeq" id="WP_311843718.1">
    <property type="nucleotide sequence ID" value="NZ_JARQDC010000013.1"/>
</dbReference>
<dbReference type="Gene3D" id="2.60.60.30">
    <property type="entry name" value="sav2460 like domains"/>
    <property type="match status" value="1"/>
</dbReference>
<evidence type="ECO:0000256" key="1">
    <source>
        <dbReference type="ARBA" id="ARBA00008775"/>
    </source>
</evidence>
<dbReference type="CDD" id="cd06974">
    <property type="entry name" value="TerD_like"/>
    <property type="match status" value="1"/>
</dbReference>
<dbReference type="PANTHER" id="PTHR32097:SF4">
    <property type="entry name" value="GENERAL STRESS PROTEIN 16U"/>
    <property type="match status" value="1"/>
</dbReference>
<comment type="caution">
    <text evidence="3">The sequence shown here is derived from an EMBL/GenBank/DDBJ whole genome shotgun (WGS) entry which is preliminary data.</text>
</comment>
<reference evidence="3" key="1">
    <citation type="submission" date="2023-03" db="EMBL/GenBank/DDBJ databases">
        <authorList>
            <person name="Shen W."/>
            <person name="Cai J."/>
        </authorList>
    </citation>
    <scope>NUCLEOTIDE SEQUENCE</scope>
    <source>
        <strain evidence="3">Y37</strain>
    </source>
</reference>
<sequence>MMTVSLVKGQKVNLTKDNAGLQHLHVGLGWDVGGFEGAKFDLDASAFLLGSNGKVRSDNDFIYYNNLKPGNGSIYSMGDNRTGEGDGDDEVLKIDLTNVPSDVDKIVFAVTIYEAEKNHQNFGMVNSAFIRILNEDTNEEILKYDLSEDLSIEDGAIFGELYRHDGEWKFTAVGSGYQGGLAAMGSAFGVNL</sequence>
<dbReference type="Pfam" id="PF02342">
    <property type="entry name" value="TerD"/>
    <property type="match status" value="1"/>
</dbReference>
<evidence type="ECO:0000313" key="3">
    <source>
        <dbReference type="EMBL" id="MDT2946809.1"/>
    </source>
</evidence>
<comment type="similarity">
    <text evidence="1">Belongs to the CAPAB/TerDEXZ family.</text>
</comment>
<organism evidence="3 4">
    <name type="scientific">Lactococcus lactis</name>
    <dbReference type="NCBI Taxonomy" id="1358"/>
    <lineage>
        <taxon>Bacteria</taxon>
        <taxon>Bacillati</taxon>
        <taxon>Bacillota</taxon>
        <taxon>Bacilli</taxon>
        <taxon>Lactobacillales</taxon>
        <taxon>Streptococcaceae</taxon>
        <taxon>Lactococcus</taxon>
    </lineage>
</organism>
<dbReference type="InterPro" id="IPR051324">
    <property type="entry name" value="Stress/Tellurium_Resist"/>
</dbReference>
<dbReference type="PANTHER" id="PTHR32097">
    <property type="entry name" value="CAMP-BINDING PROTEIN 1-RELATED"/>
    <property type="match status" value="1"/>
</dbReference>
<dbReference type="Proteomes" id="UP001250218">
    <property type="component" value="Unassembled WGS sequence"/>
</dbReference>
<name>A0AAW8UI25_9LACT</name>
<protein>
    <submittedName>
        <fullName evidence="3">TerD family protein</fullName>
    </submittedName>
</protein>
<dbReference type="InterPro" id="IPR003325">
    <property type="entry name" value="TerD"/>
</dbReference>
<feature type="domain" description="TerD" evidence="2">
    <location>
        <begin position="2"/>
        <end position="188"/>
    </location>
</feature>
<dbReference type="AlphaFoldDB" id="A0AAW8UI25"/>
<evidence type="ECO:0000313" key="4">
    <source>
        <dbReference type="Proteomes" id="UP001250218"/>
    </source>
</evidence>
<accession>A0AAW8UI25</accession>
<evidence type="ECO:0000259" key="2">
    <source>
        <dbReference type="Pfam" id="PF02342"/>
    </source>
</evidence>
<dbReference type="EMBL" id="JARQDL010000013">
    <property type="protein sequence ID" value="MDT2946809.1"/>
    <property type="molecule type" value="Genomic_DNA"/>
</dbReference>